<dbReference type="Pfam" id="PF06737">
    <property type="entry name" value="Transglycosylas"/>
    <property type="match status" value="1"/>
</dbReference>
<dbReference type="Gene3D" id="1.10.530.10">
    <property type="match status" value="1"/>
</dbReference>
<comment type="caution">
    <text evidence="5">The sequence shown here is derived from an EMBL/GenBank/DDBJ whole genome shotgun (WGS) entry which is preliminary data.</text>
</comment>
<feature type="compositionally biased region" description="Low complexity" evidence="3">
    <location>
        <begin position="179"/>
        <end position="193"/>
    </location>
</feature>
<dbReference type="GO" id="GO:0016787">
    <property type="term" value="F:hydrolase activity"/>
    <property type="evidence" value="ECO:0007669"/>
    <property type="project" value="UniProtKB-KW"/>
</dbReference>
<dbReference type="PROSITE" id="PS51782">
    <property type="entry name" value="LYSM"/>
    <property type="match status" value="1"/>
</dbReference>
<dbReference type="PANTHER" id="PTHR34700:SF4">
    <property type="entry name" value="PHAGE-LIKE ELEMENT PBSX PROTEIN XKDP"/>
    <property type="match status" value="1"/>
</dbReference>
<reference evidence="5 6" key="1">
    <citation type="submission" date="2020-08" db="EMBL/GenBank/DDBJ databases">
        <title>Genomic Encyclopedia of Type Strains, Phase III (KMG-III): the genomes of soil and plant-associated and newly described type strains.</title>
        <authorList>
            <person name="Whitman W."/>
        </authorList>
    </citation>
    <scope>NUCLEOTIDE SEQUENCE [LARGE SCALE GENOMIC DNA]</scope>
    <source>
        <strain evidence="5 6">CECT 3266</strain>
    </source>
</reference>
<dbReference type="Gene3D" id="3.10.350.10">
    <property type="entry name" value="LysM domain"/>
    <property type="match status" value="1"/>
</dbReference>
<feature type="region of interest" description="Disordered" evidence="3">
    <location>
        <begin position="77"/>
        <end position="264"/>
    </location>
</feature>
<dbReference type="InterPro" id="IPR023346">
    <property type="entry name" value="Lysozyme-like_dom_sf"/>
</dbReference>
<comment type="similarity">
    <text evidence="1">Belongs to the transglycosylase family. Rpf subfamily.</text>
</comment>
<feature type="domain" description="LysM" evidence="4">
    <location>
        <begin position="256"/>
        <end position="305"/>
    </location>
</feature>
<evidence type="ECO:0000256" key="2">
    <source>
        <dbReference type="ARBA" id="ARBA00022801"/>
    </source>
</evidence>
<dbReference type="SUPFAM" id="SSF53955">
    <property type="entry name" value="Lysozyme-like"/>
    <property type="match status" value="1"/>
</dbReference>
<feature type="compositionally biased region" description="Polar residues" evidence="3">
    <location>
        <begin position="199"/>
        <end position="212"/>
    </location>
</feature>
<dbReference type="InterPro" id="IPR036779">
    <property type="entry name" value="LysM_dom_sf"/>
</dbReference>
<evidence type="ECO:0000259" key="4">
    <source>
        <dbReference type="PROSITE" id="PS51782"/>
    </source>
</evidence>
<evidence type="ECO:0000313" key="5">
    <source>
        <dbReference type="EMBL" id="MBB4894791.1"/>
    </source>
</evidence>
<dbReference type="EMBL" id="JACHJH010000005">
    <property type="protein sequence ID" value="MBB4894791.1"/>
    <property type="molecule type" value="Genomic_DNA"/>
</dbReference>
<evidence type="ECO:0000256" key="1">
    <source>
        <dbReference type="ARBA" id="ARBA00010830"/>
    </source>
</evidence>
<evidence type="ECO:0000313" key="6">
    <source>
        <dbReference type="Proteomes" id="UP000556084"/>
    </source>
</evidence>
<dbReference type="AlphaFoldDB" id="A0A7W7LSC2"/>
<proteinExistence type="inferred from homology"/>
<dbReference type="RefSeq" id="WP_343069645.1">
    <property type="nucleotide sequence ID" value="NZ_JACHJH010000005.1"/>
</dbReference>
<dbReference type="Pfam" id="PF01476">
    <property type="entry name" value="LysM"/>
    <property type="match status" value="1"/>
</dbReference>
<protein>
    <recommendedName>
        <fullName evidence="4">LysM domain-containing protein</fullName>
    </recommendedName>
</protein>
<dbReference type="PANTHER" id="PTHR34700">
    <property type="entry name" value="POTASSIUM BINDING PROTEIN KBP"/>
    <property type="match status" value="1"/>
</dbReference>
<dbReference type="CDD" id="cd13925">
    <property type="entry name" value="RPF"/>
    <property type="match status" value="1"/>
</dbReference>
<dbReference type="Proteomes" id="UP000556084">
    <property type="component" value="Unassembled WGS sequence"/>
</dbReference>
<dbReference type="InterPro" id="IPR018392">
    <property type="entry name" value="LysM"/>
</dbReference>
<gene>
    <name evidence="5" type="ORF">FHS39_003849</name>
</gene>
<feature type="compositionally biased region" description="Low complexity" evidence="3">
    <location>
        <begin position="122"/>
        <end position="138"/>
    </location>
</feature>
<organism evidence="5 6">
    <name type="scientific">Streptomyces olivoverticillatus</name>
    <dbReference type="NCBI Taxonomy" id="66427"/>
    <lineage>
        <taxon>Bacteria</taxon>
        <taxon>Bacillati</taxon>
        <taxon>Actinomycetota</taxon>
        <taxon>Actinomycetes</taxon>
        <taxon>Kitasatosporales</taxon>
        <taxon>Streptomycetaceae</taxon>
        <taxon>Streptomyces</taxon>
    </lineage>
</organism>
<dbReference type="SMART" id="SM00257">
    <property type="entry name" value="LysM"/>
    <property type="match status" value="1"/>
</dbReference>
<sequence length="307" mass="30864">MPLLGATGAVAADTGTWDQVAQCESGGMWSANSGNGYFGGLQLTQEMWDQNGGSAYAPRPDLASRSQQIAIAEKILDGKGPGTWSSCAAGPGLSKGSAAPEVDPGRATPEPQPSHTDEPEHTTPATPAHGGTTPSTPHAGSDKPAPGKSEAPGTATPSPSAPGASEQPGSGKHRKDPSADPTDPASPSATPTDIPSGLPSGTPSAGQSAPQDAQTPGDAGTTGGAGKHRADPSRSPSDGRASRDGGNARTDKPLGGDYTVRPGDNLSVIAQEHSVEGGWSSLYQKNEKVVGTDPDLIQPGQRLELHK</sequence>
<accession>A0A7W7LSC2</accession>
<dbReference type="SUPFAM" id="SSF54106">
    <property type="entry name" value="LysM domain"/>
    <property type="match status" value="1"/>
</dbReference>
<evidence type="ECO:0000256" key="3">
    <source>
        <dbReference type="SAM" id="MobiDB-lite"/>
    </source>
</evidence>
<keyword evidence="6" id="KW-1185">Reference proteome</keyword>
<dbReference type="InterPro" id="IPR052196">
    <property type="entry name" value="Bact_Kbp"/>
</dbReference>
<name>A0A7W7LSC2_9ACTN</name>
<feature type="compositionally biased region" description="Low complexity" evidence="3">
    <location>
        <begin position="149"/>
        <end position="166"/>
    </location>
</feature>
<keyword evidence="2" id="KW-0378">Hydrolase</keyword>
<dbReference type="CDD" id="cd00118">
    <property type="entry name" value="LysM"/>
    <property type="match status" value="1"/>
</dbReference>
<dbReference type="InterPro" id="IPR010618">
    <property type="entry name" value="RPF"/>
</dbReference>